<gene>
    <name evidence="2" type="ORF">niasHT_008782</name>
</gene>
<keyword evidence="3" id="KW-1185">Reference proteome</keyword>
<evidence type="ECO:0000313" key="3">
    <source>
        <dbReference type="Proteomes" id="UP001620626"/>
    </source>
</evidence>
<dbReference type="Proteomes" id="UP001620626">
    <property type="component" value="Unassembled WGS sequence"/>
</dbReference>
<dbReference type="SUPFAM" id="SSF49899">
    <property type="entry name" value="Concanavalin A-like lectins/glucanases"/>
    <property type="match status" value="1"/>
</dbReference>
<dbReference type="PROSITE" id="PS50188">
    <property type="entry name" value="B302_SPRY"/>
    <property type="match status" value="1"/>
</dbReference>
<dbReference type="InterPro" id="IPR044736">
    <property type="entry name" value="Gid1/RanBPM/SPLA_SPRY"/>
</dbReference>
<dbReference type="InterPro" id="IPR043136">
    <property type="entry name" value="B30.2/SPRY_sf"/>
</dbReference>
<dbReference type="Pfam" id="PF00622">
    <property type="entry name" value="SPRY"/>
    <property type="match status" value="1"/>
</dbReference>
<dbReference type="AlphaFoldDB" id="A0ABD2M5S2"/>
<dbReference type="CDD" id="cd12885">
    <property type="entry name" value="SPRY_RanBP_like"/>
    <property type="match status" value="1"/>
</dbReference>
<evidence type="ECO:0000313" key="2">
    <source>
        <dbReference type="EMBL" id="KAL3122870.1"/>
    </source>
</evidence>
<comment type="caution">
    <text evidence="2">The sequence shown here is derived from an EMBL/GenBank/DDBJ whole genome shotgun (WGS) entry which is preliminary data.</text>
</comment>
<protein>
    <recommendedName>
        <fullName evidence="1">B30.2/SPRY domain-containing protein</fullName>
    </recommendedName>
</protein>
<dbReference type="InterPro" id="IPR003877">
    <property type="entry name" value="SPRY_dom"/>
</dbReference>
<sequence>MPLDKGVGEWSATYSYDNATHFFCDGTKIGWKSRFYRDDVIGCGVNLVTGRIIFTKNGQRQDTANLFASPPIDQLFPCVSLLDSGDLIEANFGPTFEFNPANCLTPTELFNSLIIRLSSSSPISSSNDDQLGSTSSSVLPQNPPVVELPLANAQMLQQWVGQVAQQIPQVIIFICFPKGFHTQEIHSRNTFWPRMG</sequence>
<feature type="domain" description="B30.2/SPRY" evidence="1">
    <location>
        <begin position="1"/>
        <end position="97"/>
    </location>
</feature>
<proteinExistence type="predicted"/>
<name>A0ABD2M5S2_9BILA</name>
<dbReference type="EMBL" id="JBICBT010000121">
    <property type="protein sequence ID" value="KAL3122870.1"/>
    <property type="molecule type" value="Genomic_DNA"/>
</dbReference>
<evidence type="ECO:0000259" key="1">
    <source>
        <dbReference type="PROSITE" id="PS50188"/>
    </source>
</evidence>
<dbReference type="InterPro" id="IPR001870">
    <property type="entry name" value="B30.2/SPRY"/>
</dbReference>
<reference evidence="2 3" key="1">
    <citation type="submission" date="2024-10" db="EMBL/GenBank/DDBJ databases">
        <authorList>
            <person name="Kim D."/>
        </authorList>
    </citation>
    <scope>NUCLEOTIDE SEQUENCE [LARGE SCALE GENOMIC DNA]</scope>
    <source>
        <strain evidence="2">BH-2024</strain>
    </source>
</reference>
<dbReference type="Gene3D" id="2.60.120.920">
    <property type="match status" value="1"/>
</dbReference>
<dbReference type="InterPro" id="IPR013320">
    <property type="entry name" value="ConA-like_dom_sf"/>
</dbReference>
<organism evidence="2 3">
    <name type="scientific">Heterodera trifolii</name>
    <dbReference type="NCBI Taxonomy" id="157864"/>
    <lineage>
        <taxon>Eukaryota</taxon>
        <taxon>Metazoa</taxon>
        <taxon>Ecdysozoa</taxon>
        <taxon>Nematoda</taxon>
        <taxon>Chromadorea</taxon>
        <taxon>Rhabditida</taxon>
        <taxon>Tylenchina</taxon>
        <taxon>Tylenchomorpha</taxon>
        <taxon>Tylenchoidea</taxon>
        <taxon>Heteroderidae</taxon>
        <taxon>Heteroderinae</taxon>
        <taxon>Heterodera</taxon>
    </lineage>
</organism>
<accession>A0ABD2M5S2</accession>